<reference evidence="1 2" key="1">
    <citation type="journal article" date="2011" name="J. Microbiol.">
        <title>Gramella jeungdoensis sp. nov., isolated from a solar saltern in Korea.</title>
        <authorList>
            <person name="Joung Y."/>
            <person name="Kim H."/>
            <person name="Jang T."/>
            <person name="Ahn T.S."/>
            <person name="Joh K."/>
        </authorList>
    </citation>
    <scope>NUCLEOTIDE SEQUENCE [LARGE SCALE GENOMIC DNA]</scope>
    <source>
        <strain evidence="1 2">KCTC 23123</strain>
    </source>
</reference>
<keyword evidence="2" id="KW-1185">Reference proteome</keyword>
<organism evidence="1 2">
    <name type="scientific">Gramella jeungdoensis</name>
    <dbReference type="NCBI Taxonomy" id="708091"/>
    <lineage>
        <taxon>Bacteria</taxon>
        <taxon>Pseudomonadati</taxon>
        <taxon>Bacteroidota</taxon>
        <taxon>Flavobacteriia</taxon>
        <taxon>Flavobacteriales</taxon>
        <taxon>Flavobacteriaceae</taxon>
        <taxon>Christiangramia</taxon>
    </lineage>
</organism>
<dbReference type="OrthoDB" id="1161059at2"/>
<proteinExistence type="predicted"/>
<dbReference type="AlphaFoldDB" id="A0A4Y8AW91"/>
<protein>
    <submittedName>
        <fullName evidence="1">Uncharacterized protein</fullName>
    </submittedName>
</protein>
<gene>
    <name evidence="1" type="ORF">E2488_02585</name>
</gene>
<dbReference type="EMBL" id="SNQI01000001">
    <property type="protein sequence ID" value="TEW76753.1"/>
    <property type="molecule type" value="Genomic_DNA"/>
</dbReference>
<comment type="caution">
    <text evidence="1">The sequence shown here is derived from an EMBL/GenBank/DDBJ whole genome shotgun (WGS) entry which is preliminary data.</text>
</comment>
<evidence type="ECO:0000313" key="2">
    <source>
        <dbReference type="Proteomes" id="UP000298517"/>
    </source>
</evidence>
<evidence type="ECO:0000313" key="1">
    <source>
        <dbReference type="EMBL" id="TEW76753.1"/>
    </source>
</evidence>
<dbReference type="RefSeq" id="WP_134246763.1">
    <property type="nucleotide sequence ID" value="NZ_SNQI01000001.1"/>
</dbReference>
<name>A0A4Y8AW91_9FLAO</name>
<dbReference type="Proteomes" id="UP000298517">
    <property type="component" value="Unassembled WGS sequence"/>
</dbReference>
<accession>A0A4Y8AW91</accession>
<sequence length="87" mass="9968">MDLGSYKDLNFNGTIIKTPLSVVEKASQVNWVRENTTYKRPLKVKSKYDFEAFGRIRFTIEPRCTLEEIPLGIICKDGILKITSPKC</sequence>